<feature type="region of interest" description="Disordered" evidence="1">
    <location>
        <begin position="116"/>
        <end position="170"/>
    </location>
</feature>
<dbReference type="Gene3D" id="1.10.533.10">
    <property type="entry name" value="Death Domain, Fas"/>
    <property type="match status" value="1"/>
</dbReference>
<dbReference type="Ensembl" id="ENSCSAVT00000003835.1">
    <property type="protein sequence ID" value="ENSCSAVP00000003778.1"/>
    <property type="gene ID" value="ENSCSAVG00000002235.1"/>
</dbReference>
<feature type="region of interest" description="Disordered" evidence="1">
    <location>
        <begin position="53"/>
        <end position="97"/>
    </location>
</feature>
<dbReference type="InterPro" id="IPR011029">
    <property type="entry name" value="DEATH-like_dom_sf"/>
</dbReference>
<evidence type="ECO:0000259" key="2">
    <source>
        <dbReference type="PROSITE" id="PS50017"/>
    </source>
</evidence>
<keyword evidence="4" id="KW-1185">Reference proteome</keyword>
<evidence type="ECO:0000313" key="4">
    <source>
        <dbReference type="Proteomes" id="UP000007875"/>
    </source>
</evidence>
<dbReference type="GO" id="GO:0007165">
    <property type="term" value="P:signal transduction"/>
    <property type="evidence" value="ECO:0007669"/>
    <property type="project" value="InterPro"/>
</dbReference>
<reference evidence="3" key="3">
    <citation type="submission" date="2025-09" db="UniProtKB">
        <authorList>
            <consortium name="Ensembl"/>
        </authorList>
    </citation>
    <scope>IDENTIFICATION</scope>
</reference>
<dbReference type="Proteomes" id="UP000007875">
    <property type="component" value="Unassembled WGS sequence"/>
</dbReference>
<dbReference type="SUPFAM" id="SSF47986">
    <property type="entry name" value="DEATH domain"/>
    <property type="match status" value="1"/>
</dbReference>
<protein>
    <recommendedName>
        <fullName evidence="2">Death domain-containing protein</fullName>
    </recommendedName>
</protein>
<accession>H2YEN0</accession>
<dbReference type="InterPro" id="IPR000488">
    <property type="entry name" value="Death_dom"/>
</dbReference>
<proteinExistence type="predicted"/>
<evidence type="ECO:0000313" key="3">
    <source>
        <dbReference type="Ensembl" id="ENSCSAVP00000003778.1"/>
    </source>
</evidence>
<dbReference type="HOGENOM" id="CLU_874234_0_0_1"/>
<dbReference type="AlphaFoldDB" id="H2YEN0"/>
<dbReference type="eggNOG" id="ENOG502T0AY">
    <property type="taxonomic scope" value="Eukaryota"/>
</dbReference>
<dbReference type="InParanoid" id="H2YEN0"/>
<organism evidence="3 4">
    <name type="scientific">Ciona savignyi</name>
    <name type="common">Pacific transparent sea squirt</name>
    <dbReference type="NCBI Taxonomy" id="51511"/>
    <lineage>
        <taxon>Eukaryota</taxon>
        <taxon>Metazoa</taxon>
        <taxon>Chordata</taxon>
        <taxon>Tunicata</taxon>
        <taxon>Ascidiacea</taxon>
        <taxon>Phlebobranchia</taxon>
        <taxon>Cionidae</taxon>
        <taxon>Ciona</taxon>
    </lineage>
</organism>
<reference evidence="4" key="1">
    <citation type="submission" date="2003-08" db="EMBL/GenBank/DDBJ databases">
        <authorList>
            <person name="Birren B."/>
            <person name="Nusbaum C."/>
            <person name="Abebe A."/>
            <person name="Abouelleil A."/>
            <person name="Adekoya E."/>
            <person name="Ait-zahra M."/>
            <person name="Allen N."/>
            <person name="Allen T."/>
            <person name="An P."/>
            <person name="Anderson M."/>
            <person name="Anderson S."/>
            <person name="Arachchi H."/>
            <person name="Armbruster J."/>
            <person name="Bachantsang P."/>
            <person name="Baldwin J."/>
            <person name="Barry A."/>
            <person name="Bayul T."/>
            <person name="Blitshsteyn B."/>
            <person name="Bloom T."/>
            <person name="Blye J."/>
            <person name="Boguslavskiy L."/>
            <person name="Borowsky M."/>
            <person name="Boukhgalter B."/>
            <person name="Brunache A."/>
            <person name="Butler J."/>
            <person name="Calixte N."/>
            <person name="Calvo S."/>
            <person name="Camarata J."/>
            <person name="Campo K."/>
            <person name="Chang J."/>
            <person name="Cheshatsang Y."/>
            <person name="Citroen M."/>
            <person name="Collymore A."/>
            <person name="Considine T."/>
            <person name="Cook A."/>
            <person name="Cooke P."/>
            <person name="Corum B."/>
            <person name="Cuomo C."/>
            <person name="David R."/>
            <person name="Dawoe T."/>
            <person name="Degray S."/>
            <person name="Dodge S."/>
            <person name="Dooley K."/>
            <person name="Dorje P."/>
            <person name="Dorjee K."/>
            <person name="Dorris L."/>
            <person name="Duffey N."/>
            <person name="Dupes A."/>
            <person name="Elkins T."/>
            <person name="Engels R."/>
            <person name="Erickson J."/>
            <person name="Farina A."/>
            <person name="Faro S."/>
            <person name="Ferreira P."/>
            <person name="Fischer H."/>
            <person name="Fitzgerald M."/>
            <person name="Foley K."/>
            <person name="Gage D."/>
            <person name="Galagan J."/>
            <person name="Gearin G."/>
            <person name="Gnerre S."/>
            <person name="Gnirke A."/>
            <person name="Goyette A."/>
            <person name="Graham J."/>
            <person name="Grandbois E."/>
            <person name="Gyaltsen K."/>
            <person name="Hafez N."/>
            <person name="Hagopian D."/>
            <person name="Hagos B."/>
            <person name="Hall J."/>
            <person name="Hatcher B."/>
            <person name="Heller A."/>
            <person name="Higgins H."/>
            <person name="Honan T."/>
            <person name="Horn A."/>
            <person name="Houde N."/>
            <person name="Hughes L."/>
            <person name="Hulme W."/>
            <person name="Husby E."/>
            <person name="Iliev I."/>
            <person name="Jaffe D."/>
            <person name="Jones C."/>
            <person name="Kamal M."/>
            <person name="Kamat A."/>
            <person name="Kamvysselis M."/>
            <person name="Karlsson E."/>
            <person name="Kells C."/>
            <person name="Kieu A."/>
            <person name="Kisner P."/>
            <person name="Kodira C."/>
            <person name="Kulbokas E."/>
            <person name="Labutti K."/>
            <person name="Lama D."/>
            <person name="Landers T."/>
            <person name="Leger J."/>
            <person name="Levine S."/>
            <person name="Lewis D."/>
            <person name="Lewis T."/>
            <person name="Lindblad-toh K."/>
            <person name="Liu X."/>
            <person name="Lokyitsang T."/>
            <person name="Lokyitsang Y."/>
            <person name="Lucien O."/>
            <person name="Lui A."/>
            <person name="Ma L.J."/>
            <person name="Mabbitt R."/>
            <person name="Macdonald J."/>
            <person name="Maclean C."/>
            <person name="Major J."/>
            <person name="Manning J."/>
            <person name="Marabella R."/>
            <person name="Maru K."/>
            <person name="Matthews C."/>
            <person name="Mauceli E."/>
            <person name="Mccarthy M."/>
            <person name="Mcdonough S."/>
            <person name="Mcghee T."/>
            <person name="Meldrim J."/>
            <person name="Meneus L."/>
            <person name="Mesirov J."/>
            <person name="Mihalev A."/>
            <person name="Mihova T."/>
            <person name="Mikkelsen T."/>
            <person name="Mlenga V."/>
            <person name="Moru K."/>
            <person name="Mozes J."/>
            <person name="Mulrain L."/>
            <person name="Munson G."/>
            <person name="Naylor J."/>
            <person name="Newes C."/>
            <person name="Nguyen C."/>
            <person name="Nguyen N."/>
            <person name="Nguyen T."/>
            <person name="Nicol R."/>
            <person name="Nielsen C."/>
            <person name="Nizzari M."/>
            <person name="Norbu C."/>
            <person name="Norbu N."/>
            <person name="O'donnell P."/>
            <person name="Okoawo O."/>
            <person name="O'leary S."/>
            <person name="Omotosho B."/>
            <person name="O'neill K."/>
            <person name="Osman S."/>
            <person name="Parker S."/>
            <person name="Perrin D."/>
            <person name="Phunkhang P."/>
            <person name="Piqani B."/>
            <person name="Purcell S."/>
            <person name="Rachupka T."/>
            <person name="Ramasamy U."/>
            <person name="Rameau R."/>
            <person name="Ray V."/>
            <person name="Raymond C."/>
            <person name="Retta R."/>
            <person name="Richardson S."/>
            <person name="Rise C."/>
            <person name="Rodriguez J."/>
            <person name="Rogers J."/>
            <person name="Rogov P."/>
            <person name="Rutman M."/>
            <person name="Schupbach R."/>
            <person name="Seaman C."/>
            <person name="Settipalli S."/>
            <person name="Sharpe T."/>
            <person name="Sheridan J."/>
            <person name="Sherpa N."/>
            <person name="Shi J."/>
            <person name="Smirnov S."/>
            <person name="Smith C."/>
            <person name="Sougnez C."/>
            <person name="Spencer B."/>
            <person name="Stalker J."/>
            <person name="Stange-thomann N."/>
            <person name="Stavropoulos S."/>
            <person name="Stetson K."/>
            <person name="Stone C."/>
            <person name="Stone S."/>
            <person name="Stubbs M."/>
            <person name="Talamas J."/>
            <person name="Tchuinga P."/>
            <person name="Tenzing P."/>
            <person name="Tesfaye S."/>
            <person name="Theodore J."/>
            <person name="Thoulutsang Y."/>
            <person name="Topham K."/>
            <person name="Towey S."/>
            <person name="Tsamla T."/>
            <person name="Tsomo N."/>
            <person name="Vallee D."/>
            <person name="Vassiliev H."/>
            <person name="Venkataraman V."/>
            <person name="Vinson J."/>
            <person name="Vo A."/>
            <person name="Wade C."/>
            <person name="Wang S."/>
            <person name="Wangchuk T."/>
            <person name="Wangdi T."/>
            <person name="Whittaker C."/>
            <person name="Wilkinson J."/>
            <person name="Wu Y."/>
            <person name="Wyman D."/>
            <person name="Yadav S."/>
            <person name="Yang S."/>
            <person name="Yang X."/>
            <person name="Yeager S."/>
            <person name="Yee E."/>
            <person name="Young G."/>
            <person name="Zainoun J."/>
            <person name="Zembeck L."/>
            <person name="Zimmer A."/>
            <person name="Zody M."/>
            <person name="Lander E."/>
        </authorList>
    </citation>
    <scope>NUCLEOTIDE SEQUENCE [LARGE SCALE GENOMIC DNA]</scope>
</reference>
<name>H2YEN0_CIOSA</name>
<evidence type="ECO:0000256" key="1">
    <source>
        <dbReference type="SAM" id="MobiDB-lite"/>
    </source>
</evidence>
<dbReference type="PROSITE" id="PS50017">
    <property type="entry name" value="DEATH_DOMAIN"/>
    <property type="match status" value="1"/>
</dbReference>
<feature type="compositionally biased region" description="Basic residues" evidence="1">
    <location>
        <begin position="1"/>
        <end position="11"/>
    </location>
</feature>
<dbReference type="Pfam" id="PF00531">
    <property type="entry name" value="Death"/>
    <property type="match status" value="1"/>
</dbReference>
<reference evidence="3" key="2">
    <citation type="submission" date="2025-08" db="UniProtKB">
        <authorList>
            <consortium name="Ensembl"/>
        </authorList>
    </citation>
    <scope>IDENTIFICATION</scope>
</reference>
<sequence length="318" mass="36001">MDPPNPRHRPRTPSFDDDFKKRGPGLATQTSFDSDYQTGDFTAILTESDHGSRYVNLHRTNSGHHSSPEPSSNSIYQNLNPDPSPPAVPARDTHPNQRQPYVNLQHRLSLPLMEDNSSINDRRSSQVVQAPPRPPKQSSTEHHKLAEQQKAPPIPIRMSDEDIRRSQQPGRRMDLVAASIQRGTLPAVNLEDGRRAYENSIDFEITINEVLQGTHWNNRDRWLDLPHSVFVKLALGLEKDGANVADWKTLAEKLGLSFKHINQLLSLCRVHATLRPLEVLLLHWSRTQSPVPFNLSTLREVLLQIGRADLIELLNSLN</sequence>
<feature type="domain" description="Death" evidence="2">
    <location>
        <begin position="245"/>
        <end position="318"/>
    </location>
</feature>
<feature type="region of interest" description="Disordered" evidence="1">
    <location>
        <begin position="1"/>
        <end position="37"/>
    </location>
</feature>
<feature type="compositionally biased region" description="Polar residues" evidence="1">
    <location>
        <begin position="58"/>
        <end position="81"/>
    </location>
</feature>
<feature type="compositionally biased region" description="Polar residues" evidence="1">
    <location>
        <begin position="27"/>
        <end position="37"/>
    </location>
</feature>